<evidence type="ECO:0000256" key="2">
    <source>
        <dbReference type="ARBA" id="ARBA00022694"/>
    </source>
</evidence>
<organism evidence="4 5">
    <name type="scientific">Pseudocitrobacter cyperus</name>
    <dbReference type="NCBI Taxonomy" id="3112843"/>
    <lineage>
        <taxon>Bacteria</taxon>
        <taxon>Pseudomonadati</taxon>
        <taxon>Pseudomonadota</taxon>
        <taxon>Gammaproteobacteria</taxon>
        <taxon>Enterobacterales</taxon>
        <taxon>Enterobacteriaceae</taxon>
        <taxon>Pseudocitrobacter</taxon>
    </lineage>
</organism>
<dbReference type="EMBL" id="JAYMYY010000016">
    <property type="protein sequence ID" value="MEO3992651.1"/>
    <property type="molecule type" value="Genomic_DNA"/>
</dbReference>
<proteinExistence type="inferred from homology"/>
<dbReference type="RefSeq" id="WP_347796798.1">
    <property type="nucleotide sequence ID" value="NZ_JAYMYY010000016.1"/>
</dbReference>
<dbReference type="InterPro" id="IPR027396">
    <property type="entry name" value="DsrEFH-like"/>
</dbReference>
<dbReference type="Pfam" id="PF04077">
    <property type="entry name" value="DsrH"/>
    <property type="match status" value="1"/>
</dbReference>
<sequence>MLHTLSSSPWHADMAGLLRIVIEGDDLLLLSDGVVAAIEGSRFLDILRSAPISLHVLNEDVEARGLCGQISNSVVRVGYTDFVRLAVKHASQMAW</sequence>
<name>A0ABV0HQD8_9ENTR</name>
<keyword evidence="2 3" id="KW-0819">tRNA processing</keyword>
<keyword evidence="5" id="KW-1185">Reference proteome</keyword>
<dbReference type="PANTHER" id="PTHR37526">
    <property type="entry name" value="PROTEIN TUSB"/>
    <property type="match status" value="1"/>
</dbReference>
<evidence type="ECO:0000256" key="1">
    <source>
        <dbReference type="ARBA" id="ARBA00022490"/>
    </source>
</evidence>
<dbReference type="HAMAP" id="MF_01564">
    <property type="entry name" value="Thiourid_synth_B"/>
    <property type="match status" value="1"/>
</dbReference>
<comment type="function">
    <text evidence="3">Part of a sulfur-relay system required for 2-thiolation of 5-methylaminomethyl-2-thiouridine (mnm(5)s(2)U) at tRNA wobble positions.</text>
</comment>
<dbReference type="InterPro" id="IPR023526">
    <property type="entry name" value="Sulphur_relay_TusB"/>
</dbReference>
<evidence type="ECO:0000313" key="4">
    <source>
        <dbReference type="EMBL" id="MEO3992651.1"/>
    </source>
</evidence>
<evidence type="ECO:0000313" key="5">
    <source>
        <dbReference type="Proteomes" id="UP001444146"/>
    </source>
</evidence>
<accession>A0ABV0HQD8</accession>
<comment type="subunit">
    <text evidence="3">Heterohexamer, formed by a dimer of trimers. The hexameric TusBCD complex contains 2 copies each of TusB, TusC and TusD. The TusBCD complex interacts with TusE.</text>
</comment>
<dbReference type="NCBIfam" id="NF010035">
    <property type="entry name" value="PRK13510.1"/>
    <property type="match status" value="1"/>
</dbReference>
<gene>
    <name evidence="3 4" type="primary">tusB</name>
    <name evidence="4" type="ORF">VSR74_22925</name>
</gene>
<comment type="subcellular location">
    <subcellularLocation>
        <location evidence="3">Cytoplasm</location>
    </subcellularLocation>
</comment>
<reference evidence="4 5" key="1">
    <citation type="submission" date="2024-01" db="EMBL/GenBank/DDBJ databases">
        <title>Pseudocitrobacter sp. Endophytic strain Cyp-38L.</title>
        <authorList>
            <person name="Amer M.A."/>
            <person name="Hamed S.M."/>
        </authorList>
    </citation>
    <scope>NUCLEOTIDE SEQUENCE [LARGE SCALE GENOMIC DNA]</scope>
    <source>
        <strain evidence="4 5">Cyp38S</strain>
    </source>
</reference>
<comment type="similarity">
    <text evidence="3">Belongs to the DsrH/TusB family.</text>
</comment>
<dbReference type="PANTHER" id="PTHR37526:SF1">
    <property type="entry name" value="PROTEIN TUSB"/>
    <property type="match status" value="1"/>
</dbReference>
<dbReference type="Proteomes" id="UP001444146">
    <property type="component" value="Unassembled WGS sequence"/>
</dbReference>
<evidence type="ECO:0000256" key="3">
    <source>
        <dbReference type="HAMAP-Rule" id="MF_01564"/>
    </source>
</evidence>
<dbReference type="GO" id="GO:0016740">
    <property type="term" value="F:transferase activity"/>
    <property type="evidence" value="ECO:0007669"/>
    <property type="project" value="UniProtKB-KW"/>
</dbReference>
<dbReference type="Gene3D" id="3.40.1260.10">
    <property type="entry name" value="DsrEFH-like"/>
    <property type="match status" value="1"/>
</dbReference>
<keyword evidence="1 3" id="KW-0963">Cytoplasm</keyword>
<comment type="caution">
    <text evidence="4">The sequence shown here is derived from an EMBL/GenBank/DDBJ whole genome shotgun (WGS) entry which is preliminary data.</text>
</comment>
<keyword evidence="4" id="KW-0808">Transferase</keyword>
<protein>
    <recommendedName>
        <fullName evidence="3">Protein TusB</fullName>
    </recommendedName>
    <alternativeName>
        <fullName evidence="3">tRNA 2-thiouridine synthesizing protein B</fullName>
    </alternativeName>
</protein>
<dbReference type="InterPro" id="IPR007215">
    <property type="entry name" value="Sulphur_relay_TusB/DsrH"/>
</dbReference>
<dbReference type="NCBIfam" id="TIGR03011">
    <property type="entry name" value="sulf_tusB_dsrH"/>
    <property type="match status" value="1"/>
</dbReference>
<dbReference type="SUPFAM" id="SSF75169">
    <property type="entry name" value="DsrEFH-like"/>
    <property type="match status" value="1"/>
</dbReference>